<dbReference type="Pfam" id="PF18401">
    <property type="entry name" value="Thioredoxin_13"/>
    <property type="match status" value="1"/>
</dbReference>
<keyword evidence="7" id="KW-0732">Signal</keyword>
<evidence type="ECO:0000259" key="12">
    <source>
        <dbReference type="Pfam" id="PF18400"/>
    </source>
</evidence>
<dbReference type="Gene3D" id="3.90.550.10">
    <property type="entry name" value="Spore Coat Polysaccharide Biosynthesis Protein SpsA, Chain A"/>
    <property type="match status" value="1"/>
</dbReference>
<keyword evidence="6" id="KW-0808">Transferase</keyword>
<keyword evidence="9" id="KW-0325">Glycoprotein</keyword>
<dbReference type="GO" id="GO:0051082">
    <property type="term" value="F:unfolded protein binding"/>
    <property type="evidence" value="ECO:0007669"/>
    <property type="project" value="TreeGrafter"/>
</dbReference>
<dbReference type="Pfam" id="PF18403">
    <property type="entry name" value="Thioredoxin_15"/>
    <property type="match status" value="1"/>
</dbReference>
<dbReference type="PANTHER" id="PTHR11226">
    <property type="entry name" value="UDP-GLUCOSE GLYCOPROTEIN:GLUCOSYLTRANSFERASE"/>
    <property type="match status" value="1"/>
</dbReference>
<accession>A0AAV2I081</accession>
<feature type="non-terminal residue" evidence="17">
    <location>
        <position position="1"/>
    </location>
</feature>
<feature type="domain" description="UGGT thioredoxin-like" evidence="13">
    <location>
        <begin position="318"/>
        <end position="446"/>
    </location>
</feature>
<dbReference type="Pfam" id="PF18402">
    <property type="entry name" value="Thioredoxin_14"/>
    <property type="match status" value="1"/>
</dbReference>
<comment type="similarity">
    <text evidence="4">Belongs to the glycosyltransferase 8 family.</text>
</comment>
<dbReference type="GO" id="GO:0005788">
    <property type="term" value="C:endoplasmic reticulum lumen"/>
    <property type="evidence" value="ECO:0007669"/>
    <property type="project" value="UniProtKB-SubCell"/>
</dbReference>
<keyword evidence="5" id="KW-0328">Glycosyltransferase</keyword>
<sequence>LYGGPHSRFFLPESIKLTWTNPIESPKMLTSHTKQAFLLLTYIVCVSTKQKPITISLAAKWNSTPLLLEASEFLAKESNENFWSYAERIVDQEISFFETATDEMKYKLAQKFASELVSPLQLSFLKFSLALRAFSPAIQMFQQLVEQLDVNSNCDAVVEVNGKFSCDPNDLSELLTTSIARAPSVLYQFDHIYPGPANKQAVVILYAEMGTKAFKTFHRALAELARRGEITYCLRHFVKNQTPRNLRLSGYGVELALKSTEYKAKDDTKVEGDKSSSANVDDTDTGEVDGIVFSKLNELHPNLKAELKEFKNHLMDSATELSPFKVWQLQDLSFQAGQKIVSAPPDDALQYLRDISQNFPTQARSLLQTTVTNEFKREVKKNQEQFEYRGVGIGDSLLYINGLSVDLEIYDIFTLLDLMSSEAKLVEGLHSLGFKGEALQKFLQLDLTSGEDEKYGIDIRHPAIQYINDLATEKKYRGWPSSIQDLLRPTFPGMLRHIAKNIFHLIFIVNPADSKSKNLLKMAEAFYVHKAPLRLGVAFAVNADSTATGYDSAAVALVRAFTFIARSQNSAAKGLSFITDVYEKTGGAELTPEIIITEFATQYPGEDKEIVFSEADDYDDIRKASSEFISKSGFTTLPQVLVNGVPLEKHQLEDSFEEAVVMEVLKQTQVIQQAVYKGEINDDKDILEWWMERDNVLPRLNSRILAPVTVRLDLTGSGESSMVKIPAVASELTTRDLSAGLIDSLNYITKKGYNTYKMFQNLFKIYQFHMHISSYTLRPVTLLVICDLESPSGRSFLYTAIKQLKASNNLRLGVVFNPQSATADNKVNKAVQVALQTLPAPIAKSLITKLVKEENIQDLLAERKTLQDFEVHGMDMEAYISALNAASGDFLQVHQMFISKALSLRPGECGLIVNGGFLGPLSDEELLTVEDLNLLEKLAYQQGGQKIAEAIQSVEKNARKASDMSMKVSNLLLAKAKKDKRQKIDFADDKYSVIKLPADAKIPAFTVEAIIDPVSIEAQKMSAILLVLKQIANVDVTIFMNPKEKLSEMPVKSFYRYVLEPEVTFDSEGALNPGPQARFLDMPQKSLLTLNMKTPESWLVEAVTSPYDLDNILLEEVDRSVSAEFELEYILIEGHCYDSGTMQPPRGLQFVLGTNRTPAMVDTIVMANLGYFQLKAYPGLWHLNLREGRSEEIYKIDSHEFTDSPNNFTDVVIAVNSFKSKIIRVKVSKKPDKMDVNLLQDEEDNTGLWDSISNFFSVHYSTITGGTGKKDEDKDNTLNIFSVASGHLYERFLRIMMLSVIKNTKSKVKFWFLKNYLSPTFKDFIPYMAQEYGFEYELVQYKWPRWLNQQKEKQRIIWGYKILFLDVLFPLDVKKIIFVDADQIVRADLQELYDLDLGGAPYGYTPFCDSRKEMDGFRFWNSGYWNSHLNGRKYHISALYVVDLKKFRRIAAGDRLRGQYQGLSQDPNSLANLDQDLPNNMIHQVSIKSLPQEWLYCETWCSESEKARAKTIDLCNNPLTKEPKLQAAIRIVPEWKDYDYEIKVLWDEIYQTNTKAQIEYDPPQLPSKGLKG</sequence>
<reference evidence="17 18" key="1">
    <citation type="submission" date="2024-04" db="EMBL/GenBank/DDBJ databases">
        <authorList>
            <consortium name="Genoscope - CEA"/>
            <person name="William W."/>
        </authorList>
    </citation>
    <scope>NUCLEOTIDE SEQUENCE [LARGE SCALE GENOMIC DNA]</scope>
</reference>
<evidence type="ECO:0000256" key="2">
    <source>
        <dbReference type="ARBA" id="ARBA00004319"/>
    </source>
</evidence>
<dbReference type="Pfam" id="PF18400">
    <property type="entry name" value="Thioredoxin_12"/>
    <property type="match status" value="1"/>
</dbReference>
<dbReference type="InterPro" id="IPR040693">
    <property type="entry name" value="UGGT_TRXL_1"/>
</dbReference>
<name>A0AAV2I081_LYMST</name>
<comment type="pathway">
    <text evidence="3">Protein modification; protein glycosylation.</text>
</comment>
<dbReference type="InterPro" id="IPR040694">
    <property type="entry name" value="UGGT_TRXL_2"/>
</dbReference>
<evidence type="ECO:0000259" key="14">
    <source>
        <dbReference type="Pfam" id="PF18402"/>
    </source>
</evidence>
<dbReference type="GO" id="GO:0018279">
    <property type="term" value="P:protein N-linked glycosylation via asparagine"/>
    <property type="evidence" value="ECO:0007669"/>
    <property type="project" value="TreeGrafter"/>
</dbReference>
<dbReference type="InterPro" id="IPR040497">
    <property type="entry name" value="Glyco_transf_24"/>
</dbReference>
<dbReference type="Proteomes" id="UP001497497">
    <property type="component" value="Unassembled WGS sequence"/>
</dbReference>
<dbReference type="GO" id="GO:0036503">
    <property type="term" value="P:ERAD pathway"/>
    <property type="evidence" value="ECO:0007669"/>
    <property type="project" value="TreeGrafter"/>
</dbReference>
<gene>
    <name evidence="17" type="ORF">GSLYS_00011581001</name>
</gene>
<evidence type="ECO:0000313" key="18">
    <source>
        <dbReference type="Proteomes" id="UP001497497"/>
    </source>
</evidence>
<evidence type="ECO:0008006" key="19">
    <source>
        <dbReference type="Google" id="ProtNLM"/>
    </source>
</evidence>
<dbReference type="InterPro" id="IPR040692">
    <property type="entry name" value="UGGT_TRXL_3"/>
</dbReference>
<dbReference type="PANTHER" id="PTHR11226:SF0">
    <property type="entry name" value="UDP-GLUCOSE:GLYCOPROTEIN GLUCOSYLTRANSFERASE"/>
    <property type="match status" value="1"/>
</dbReference>
<dbReference type="InterPro" id="IPR029044">
    <property type="entry name" value="Nucleotide-diphossugar_trans"/>
</dbReference>
<evidence type="ECO:0000256" key="1">
    <source>
        <dbReference type="ARBA" id="ARBA00001913"/>
    </source>
</evidence>
<dbReference type="FunFam" id="3.90.550.10:FF:000004">
    <property type="entry name" value="UDP-glucose glycoprotein glucosyltransferase 1"/>
    <property type="match status" value="1"/>
</dbReference>
<dbReference type="CDD" id="cd06432">
    <property type="entry name" value="GT8_HUGT1_C_like"/>
    <property type="match status" value="1"/>
</dbReference>
<dbReference type="InterPro" id="IPR040525">
    <property type="entry name" value="UGGT_TRXL_4"/>
</dbReference>
<feature type="domain" description="UDP-glucose:glycoprotein glucosyltransferase thioredoxin-like" evidence="15">
    <location>
        <begin position="769"/>
        <end position="972"/>
    </location>
</feature>
<evidence type="ECO:0000256" key="6">
    <source>
        <dbReference type="ARBA" id="ARBA00022679"/>
    </source>
</evidence>
<dbReference type="Pfam" id="PF06427">
    <property type="entry name" value="UDP-g_GGTase"/>
    <property type="match status" value="1"/>
</dbReference>
<evidence type="ECO:0000256" key="10">
    <source>
        <dbReference type="ARBA" id="ARBA00045874"/>
    </source>
</evidence>
<feature type="domain" description="UGGT thioredoxin-like" evidence="12">
    <location>
        <begin position="63"/>
        <end position="242"/>
    </location>
</feature>
<feature type="non-terminal residue" evidence="17">
    <location>
        <position position="1572"/>
    </location>
</feature>
<dbReference type="InterPro" id="IPR009448">
    <property type="entry name" value="UDP-g_GGtrans"/>
</dbReference>
<evidence type="ECO:0000256" key="7">
    <source>
        <dbReference type="ARBA" id="ARBA00022729"/>
    </source>
</evidence>
<protein>
    <recommendedName>
        <fullName evidence="19">UDP-glucose:glycoprotein glucosyltransferase 1</fullName>
    </recommendedName>
</protein>
<comment type="caution">
    <text evidence="17">The sequence shown here is derived from an EMBL/GenBank/DDBJ whole genome shotgun (WGS) entry which is preliminary data.</text>
</comment>
<comment type="catalytic activity">
    <reaction evidence="11">
        <text>N(4)-(alpha-D-Man-(1-&gt;2)-alpha-D-Man-(1-&gt;2)-alpha-D-Man-(1-&gt;3)-[alpha-D-Man-(1-&gt;2)-alpha-D-Man-(1-&gt;3)-[alpha-D-Man-(1-&gt;2)-alpha-D-Man-(1-&gt;6)]-alpha-D-Man-(1-&gt;6)]-beta-D-Man-(1-&gt;4)-beta-D-GlcNAc-(1-&gt;4)-beta-D-GlcNAc)-L-asparaginyl-[protein] (N-glucan mannose isomer 9A1,2,3B1,2,3) + UDP-alpha-D-glucose = N(4)-(alpha-D-Glc-(1-&gt;3)-alpha-D-Man-(1-&gt;2)-alpha-D-Man-(1-&gt;2)-alpha-D-Man-(1-&gt;3)-[alpha-D-Man-(1-&gt;2)-alpha-D-Man-(1-&gt;3)-[alpha-D-Man-(1-&gt;2)-alpha-D-Man-(1-&gt;6)]-alpha-D-Man-(1-&gt;6)]-beta-D-Man-(1-&gt;4)-beta-D-GlcNAc-(1-&gt;4)-beta-D-GlcNAc)-L-asparaginyl-[protein] + UDP + H(+)</text>
        <dbReference type="Rhea" id="RHEA:61304"/>
        <dbReference type="Rhea" id="RHEA-COMP:14356"/>
        <dbReference type="Rhea" id="RHEA-COMP:14357"/>
        <dbReference type="ChEBI" id="CHEBI:15378"/>
        <dbReference type="ChEBI" id="CHEBI:58223"/>
        <dbReference type="ChEBI" id="CHEBI:58885"/>
        <dbReference type="ChEBI" id="CHEBI:59080"/>
        <dbReference type="ChEBI" id="CHEBI:139493"/>
    </reaction>
</comment>
<dbReference type="EMBL" id="CAXITT010000271">
    <property type="protein sequence ID" value="CAL1537679.1"/>
    <property type="molecule type" value="Genomic_DNA"/>
</dbReference>
<evidence type="ECO:0000256" key="8">
    <source>
        <dbReference type="ARBA" id="ARBA00022824"/>
    </source>
</evidence>
<evidence type="ECO:0000259" key="13">
    <source>
        <dbReference type="Pfam" id="PF18401"/>
    </source>
</evidence>
<feature type="domain" description="Glucosyltransferase 24 catalytic" evidence="16">
    <location>
        <begin position="1278"/>
        <end position="1544"/>
    </location>
</feature>
<keyword evidence="8" id="KW-0256">Endoplasmic reticulum</keyword>
<evidence type="ECO:0000256" key="4">
    <source>
        <dbReference type="ARBA" id="ARBA00006351"/>
    </source>
</evidence>
<evidence type="ECO:0000259" key="16">
    <source>
        <dbReference type="Pfam" id="PF18404"/>
    </source>
</evidence>
<organism evidence="17 18">
    <name type="scientific">Lymnaea stagnalis</name>
    <name type="common">Great pond snail</name>
    <name type="synonym">Helix stagnalis</name>
    <dbReference type="NCBI Taxonomy" id="6523"/>
    <lineage>
        <taxon>Eukaryota</taxon>
        <taxon>Metazoa</taxon>
        <taxon>Spiralia</taxon>
        <taxon>Lophotrochozoa</taxon>
        <taxon>Mollusca</taxon>
        <taxon>Gastropoda</taxon>
        <taxon>Heterobranchia</taxon>
        <taxon>Euthyneura</taxon>
        <taxon>Panpulmonata</taxon>
        <taxon>Hygrophila</taxon>
        <taxon>Lymnaeoidea</taxon>
        <taxon>Lymnaeidae</taxon>
        <taxon>Lymnaea</taxon>
    </lineage>
</organism>
<proteinExistence type="inferred from homology"/>
<evidence type="ECO:0000256" key="5">
    <source>
        <dbReference type="ARBA" id="ARBA00022676"/>
    </source>
</evidence>
<comment type="subcellular location">
    <subcellularLocation>
        <location evidence="2">Endoplasmic reticulum lumen</location>
    </subcellularLocation>
</comment>
<comment type="cofactor">
    <cofactor evidence="1">
        <name>Ca(2+)</name>
        <dbReference type="ChEBI" id="CHEBI:29108"/>
    </cofactor>
</comment>
<dbReference type="GO" id="GO:0003980">
    <property type="term" value="F:UDP-glucose:glycoprotein glucosyltransferase activity"/>
    <property type="evidence" value="ECO:0007669"/>
    <property type="project" value="InterPro"/>
</dbReference>
<comment type="function">
    <text evidence="10">Recognizes glycoproteins with minor folding defects. Reglucosylates single N-glycans near the misfolded part of the protein, thus providing quality control for protein folding in the endoplasmic reticulum. Reglucosylated proteins are recognized by calreticulin for recycling to the endoplasmic reticulum and refolding or degradation.</text>
</comment>
<dbReference type="Pfam" id="PF18404">
    <property type="entry name" value="Glyco_transf_24"/>
    <property type="match status" value="1"/>
</dbReference>
<evidence type="ECO:0000259" key="15">
    <source>
        <dbReference type="Pfam" id="PF18403"/>
    </source>
</evidence>
<evidence type="ECO:0000256" key="11">
    <source>
        <dbReference type="ARBA" id="ARBA00048456"/>
    </source>
</evidence>
<dbReference type="SUPFAM" id="SSF53448">
    <property type="entry name" value="Nucleotide-diphospho-sugar transferases"/>
    <property type="match status" value="1"/>
</dbReference>
<evidence type="ECO:0000256" key="3">
    <source>
        <dbReference type="ARBA" id="ARBA00004922"/>
    </source>
</evidence>
<keyword evidence="18" id="KW-1185">Reference proteome</keyword>
<evidence type="ECO:0000256" key="9">
    <source>
        <dbReference type="ARBA" id="ARBA00023180"/>
    </source>
</evidence>
<feature type="domain" description="UGGT thioredoxin-like" evidence="14">
    <location>
        <begin position="457"/>
        <end position="704"/>
    </location>
</feature>
<evidence type="ECO:0000313" key="17">
    <source>
        <dbReference type="EMBL" id="CAL1537679.1"/>
    </source>
</evidence>